<reference evidence="8 9" key="1">
    <citation type="submission" date="2019-01" db="EMBL/GenBank/DDBJ databases">
        <title>Lacibacter sp. strain TTM-7.</title>
        <authorList>
            <person name="Chen W.-M."/>
        </authorList>
    </citation>
    <scope>NUCLEOTIDE SEQUENCE [LARGE SCALE GENOMIC DNA]</scope>
    <source>
        <strain evidence="8 9">TTM-7</strain>
    </source>
</reference>
<dbReference type="Proteomes" id="UP000290204">
    <property type="component" value="Unassembled WGS sequence"/>
</dbReference>
<evidence type="ECO:0000256" key="4">
    <source>
        <dbReference type="PROSITE-ProRule" id="PRU00473"/>
    </source>
</evidence>
<dbReference type="AlphaFoldDB" id="A0A4Q1CIX7"/>
<dbReference type="InterPro" id="IPR006664">
    <property type="entry name" value="OMP_bac"/>
</dbReference>
<dbReference type="PROSITE" id="PS51123">
    <property type="entry name" value="OMPA_2"/>
    <property type="match status" value="1"/>
</dbReference>
<dbReference type="SUPFAM" id="SSF103088">
    <property type="entry name" value="OmpA-like"/>
    <property type="match status" value="1"/>
</dbReference>
<dbReference type="GO" id="GO:0009279">
    <property type="term" value="C:cell outer membrane"/>
    <property type="evidence" value="ECO:0007669"/>
    <property type="project" value="UniProtKB-SubCell"/>
</dbReference>
<evidence type="ECO:0000256" key="6">
    <source>
        <dbReference type="SAM" id="SignalP"/>
    </source>
</evidence>
<evidence type="ECO:0000256" key="3">
    <source>
        <dbReference type="ARBA" id="ARBA00023237"/>
    </source>
</evidence>
<dbReference type="InterPro" id="IPR036737">
    <property type="entry name" value="OmpA-like_sf"/>
</dbReference>
<protein>
    <submittedName>
        <fullName evidence="8">OmpA family protein</fullName>
    </submittedName>
</protein>
<accession>A0A4Q1CIX7</accession>
<evidence type="ECO:0000313" key="9">
    <source>
        <dbReference type="Proteomes" id="UP000290204"/>
    </source>
</evidence>
<feature type="signal peptide" evidence="6">
    <location>
        <begin position="1"/>
        <end position="19"/>
    </location>
</feature>
<evidence type="ECO:0000259" key="7">
    <source>
        <dbReference type="PROSITE" id="PS51123"/>
    </source>
</evidence>
<comment type="subcellular location">
    <subcellularLocation>
        <location evidence="1">Cell outer membrane</location>
    </subcellularLocation>
</comment>
<comment type="caution">
    <text evidence="8">The sequence shown here is derived from an EMBL/GenBank/DDBJ whole genome shotgun (WGS) entry which is preliminary data.</text>
</comment>
<evidence type="ECO:0000256" key="2">
    <source>
        <dbReference type="ARBA" id="ARBA00023136"/>
    </source>
</evidence>
<feature type="chain" id="PRO_5020315247" evidence="6">
    <location>
        <begin position="20"/>
        <end position="422"/>
    </location>
</feature>
<sequence>MKWSTLLLALALMPALTNAQLNGLVNKVKSKVNQRVNTKTDQAIDEALDEIEGKPKKQTSTTTNTTAETKKQPAVASFTKYDFIAGEKILYAEDFAAEAVGELPLGWNTNGSGEVVSIPDQNGKWLRLHKSFIYLSNNTKEFGDNYTIEFDMVLQLKNNGWGFPELSVGVLASGSLTTTDNSLLKEYDQNASVMAVIRPGAASPSRLNIESKLTNKAYFNSNTKEYIELEKYYGVPVHVAIQVQKERFRMWINETKAFDVPKAVPLEQKMNQLFFKISHTNYAEDDYGLFVSNLKIATGLPDTRHKLIEEGKFSTTGILFDVNSAVIKPESYGIIKEIGTVLKENPTVKIRIIGHTSSDGDDAANLELSKKRAAAVKELLLKEYGIADAAIETDGKGETQPVADNKSKEGKAANRRVEFIKL</sequence>
<keyword evidence="3" id="KW-0998">Cell outer membrane</keyword>
<dbReference type="PANTHER" id="PTHR30329:SF21">
    <property type="entry name" value="LIPOPROTEIN YIAD-RELATED"/>
    <property type="match status" value="1"/>
</dbReference>
<dbReference type="InterPro" id="IPR050330">
    <property type="entry name" value="Bact_OuterMem_StrucFunc"/>
</dbReference>
<dbReference type="OrthoDB" id="9800869at2"/>
<keyword evidence="2 4" id="KW-0472">Membrane</keyword>
<dbReference type="PANTHER" id="PTHR30329">
    <property type="entry name" value="STATOR ELEMENT OF FLAGELLAR MOTOR COMPLEX"/>
    <property type="match status" value="1"/>
</dbReference>
<dbReference type="PRINTS" id="PR01021">
    <property type="entry name" value="OMPADOMAIN"/>
</dbReference>
<gene>
    <name evidence="8" type="ORF">ESA94_08995</name>
</gene>
<evidence type="ECO:0000256" key="5">
    <source>
        <dbReference type="SAM" id="MobiDB-lite"/>
    </source>
</evidence>
<evidence type="ECO:0000313" key="8">
    <source>
        <dbReference type="EMBL" id="RXK60591.1"/>
    </source>
</evidence>
<keyword evidence="9" id="KW-1185">Reference proteome</keyword>
<organism evidence="8 9">
    <name type="scientific">Lacibacter luteus</name>
    <dbReference type="NCBI Taxonomy" id="2508719"/>
    <lineage>
        <taxon>Bacteria</taxon>
        <taxon>Pseudomonadati</taxon>
        <taxon>Bacteroidota</taxon>
        <taxon>Chitinophagia</taxon>
        <taxon>Chitinophagales</taxon>
        <taxon>Chitinophagaceae</taxon>
        <taxon>Lacibacter</taxon>
    </lineage>
</organism>
<dbReference type="Gene3D" id="3.30.1330.60">
    <property type="entry name" value="OmpA-like domain"/>
    <property type="match status" value="1"/>
</dbReference>
<keyword evidence="6" id="KW-0732">Signal</keyword>
<feature type="compositionally biased region" description="Low complexity" evidence="5">
    <location>
        <begin position="58"/>
        <end position="67"/>
    </location>
</feature>
<dbReference type="InterPro" id="IPR006665">
    <property type="entry name" value="OmpA-like"/>
</dbReference>
<evidence type="ECO:0000256" key="1">
    <source>
        <dbReference type="ARBA" id="ARBA00004442"/>
    </source>
</evidence>
<dbReference type="EMBL" id="SDHW01000002">
    <property type="protein sequence ID" value="RXK60591.1"/>
    <property type="molecule type" value="Genomic_DNA"/>
</dbReference>
<name>A0A4Q1CIX7_9BACT</name>
<feature type="region of interest" description="Disordered" evidence="5">
    <location>
        <begin position="50"/>
        <end position="70"/>
    </location>
</feature>
<proteinExistence type="predicted"/>
<dbReference type="CDD" id="cd07185">
    <property type="entry name" value="OmpA_C-like"/>
    <property type="match status" value="1"/>
</dbReference>
<feature type="domain" description="OmpA-like" evidence="7">
    <location>
        <begin position="307"/>
        <end position="422"/>
    </location>
</feature>
<dbReference type="Pfam" id="PF00691">
    <property type="entry name" value="OmpA"/>
    <property type="match status" value="1"/>
</dbReference>
<dbReference type="RefSeq" id="WP_129130552.1">
    <property type="nucleotide sequence ID" value="NZ_SDHW01000002.1"/>
</dbReference>